<feature type="repeat" description="ANK" evidence="1">
    <location>
        <begin position="170"/>
        <end position="202"/>
    </location>
</feature>
<feature type="region of interest" description="Disordered" evidence="2">
    <location>
        <begin position="1"/>
        <end position="24"/>
    </location>
</feature>
<sequence>MAEGGEISDADSDETMVEGSVVESDVEEKELRAKRFSLMDKDMVLARETSITARVANAYGENLSPEIPFNCINFYTQSHPGLINLSYQEITEEEESQSLLPFNYKEYESSQLGICTCHCSFSDANTKIEQVRKSQRIARKTRKQTIFNCCSNDSSCNYIPLSVINRRDTFGQTLLHRAATEDDLDGIRAMIKAGADVNVQDYAGWTPLHESSLAGCFEISNELLKAGADVNCKGYEQVTPLHDAVKDGHYKVAELLLWYGADPLFKNERGKNALEEATDKRMRKLVKSYIVQSGKTSASENLGRCHNKAKEEENSNNTSNVPFLSVKLKTFQTEYNGNCQNDHLGSSSNVKEVSSSHTKFSQTEERQIPQILDLYIQDFSQIQNSLNTILARQKSERDELAKKYRASVESFKQGVLRERLVKLAARQKNLLLMARKQKELGGKIQNYKNAKKEALQLTNQAPNTLDSYENSTTKNGTSGETVPCPNIIMGMESIWDMENSSLNQDHADRFPDTSGGNGEINSQEKDCPQLLVFESKRKEYNIAEITYSESSDATDSATLLPNSVTCSTQQSKEIDYISMTPQESQSLSAISRLQILNNSATGGDDDDDDNNICQPSIESQNICTTLPQHSRINNVFSIQPIAQLESTHSFVGIHQDNIAPSKKISVNVNLESPGTFSHVISQNRISQNSSQYSNNQDSEKQLHFKTNKKKKNQLLGLLELGKIKPGDDVLEFTLQDSKHKASLLGNGKVQTGNNSVYQTPVQWIKAILGNDIYVTYCGTPLSTIIAEVQVSKEPEFLLQQKNLLDSSCQANSSKTSSFLQFNKIMLITDEEFLPCHAGEKYWDFYTNCENFGF</sequence>
<dbReference type="Pfam" id="PF18755">
    <property type="entry name" value="RAMA"/>
    <property type="match status" value="1"/>
</dbReference>
<dbReference type="PROSITE" id="PS50297">
    <property type="entry name" value="ANK_REP_REGION"/>
    <property type="match status" value="3"/>
</dbReference>
<name>A0A9F5IJ83_PYTBI</name>
<evidence type="ECO:0000313" key="4">
    <source>
        <dbReference type="Proteomes" id="UP000695026"/>
    </source>
</evidence>
<dbReference type="PANTHER" id="PTHR24176">
    <property type="entry name" value="ANKYRIN REPEAT DOMAIN-CONTAINING PROTEIN 31-RELATED"/>
    <property type="match status" value="1"/>
</dbReference>
<dbReference type="RefSeq" id="XP_025021302.1">
    <property type="nucleotide sequence ID" value="XM_025165534.1"/>
</dbReference>
<dbReference type="AlphaFoldDB" id="A0A9F5IJ83"/>
<dbReference type="Gene3D" id="1.25.40.20">
    <property type="entry name" value="Ankyrin repeat-containing domain"/>
    <property type="match status" value="2"/>
</dbReference>
<dbReference type="OrthoDB" id="2384350at2759"/>
<organism evidence="4 5">
    <name type="scientific">Python bivittatus</name>
    <name type="common">Burmese python</name>
    <name type="synonym">Python molurus bivittatus</name>
    <dbReference type="NCBI Taxonomy" id="176946"/>
    <lineage>
        <taxon>Eukaryota</taxon>
        <taxon>Metazoa</taxon>
        <taxon>Chordata</taxon>
        <taxon>Craniata</taxon>
        <taxon>Vertebrata</taxon>
        <taxon>Euteleostomi</taxon>
        <taxon>Lepidosauria</taxon>
        <taxon>Squamata</taxon>
        <taxon>Bifurcata</taxon>
        <taxon>Unidentata</taxon>
        <taxon>Episquamata</taxon>
        <taxon>Toxicofera</taxon>
        <taxon>Serpentes</taxon>
        <taxon>Henophidia</taxon>
        <taxon>Pythonidae</taxon>
        <taxon>Python</taxon>
    </lineage>
</organism>
<feature type="repeat" description="ANK" evidence="1">
    <location>
        <begin position="203"/>
        <end position="235"/>
    </location>
</feature>
<dbReference type="PANTHER" id="PTHR24176:SF14">
    <property type="entry name" value="ANKYRIN REPEAT DOMAIN-CONTAINING PROTEIN 31"/>
    <property type="match status" value="1"/>
</dbReference>
<protein>
    <submittedName>
        <fullName evidence="5">Ankyrin repeat domain-containing protein 31</fullName>
    </submittedName>
</protein>
<dbReference type="Pfam" id="PF12796">
    <property type="entry name" value="Ank_2"/>
    <property type="match status" value="1"/>
</dbReference>
<keyword evidence="4" id="KW-1185">Reference proteome</keyword>
<dbReference type="Proteomes" id="UP000695026">
    <property type="component" value="Unplaced"/>
</dbReference>
<dbReference type="CTD" id="256006"/>
<dbReference type="PROSITE" id="PS50088">
    <property type="entry name" value="ANK_REPEAT"/>
    <property type="match status" value="3"/>
</dbReference>
<accession>A0A9F5IJ83</accession>
<dbReference type="InterPro" id="IPR036770">
    <property type="entry name" value="Ankyrin_rpt-contain_sf"/>
</dbReference>
<dbReference type="InterPro" id="IPR042334">
    <property type="entry name" value="ANKRD31"/>
</dbReference>
<keyword evidence="1" id="KW-0040">ANK repeat</keyword>
<feature type="domain" description="RAMA" evidence="3">
    <location>
        <begin position="705"/>
        <end position="774"/>
    </location>
</feature>
<reference evidence="5" key="1">
    <citation type="submission" date="2025-08" db="UniProtKB">
        <authorList>
            <consortium name="RefSeq"/>
        </authorList>
    </citation>
    <scope>IDENTIFICATION</scope>
    <source>
        <tissue evidence="5">Liver</tissue>
    </source>
</reference>
<evidence type="ECO:0000313" key="5">
    <source>
        <dbReference type="RefSeq" id="XP_025021302.1"/>
    </source>
</evidence>
<proteinExistence type="predicted"/>
<feature type="compositionally biased region" description="Polar residues" evidence="2">
    <location>
        <begin position="463"/>
        <end position="480"/>
    </location>
</feature>
<dbReference type="InterPro" id="IPR040843">
    <property type="entry name" value="RAMA"/>
</dbReference>
<feature type="region of interest" description="Disordered" evidence="2">
    <location>
        <begin position="463"/>
        <end position="483"/>
    </location>
</feature>
<dbReference type="KEGG" id="pbi:103059410"/>
<evidence type="ECO:0000256" key="2">
    <source>
        <dbReference type="SAM" id="MobiDB-lite"/>
    </source>
</evidence>
<feature type="repeat" description="ANK" evidence="1">
    <location>
        <begin position="236"/>
        <end position="268"/>
    </location>
</feature>
<evidence type="ECO:0000259" key="3">
    <source>
        <dbReference type="Pfam" id="PF18755"/>
    </source>
</evidence>
<dbReference type="OMA" id="GHQMKSY"/>
<feature type="compositionally biased region" description="Acidic residues" evidence="2">
    <location>
        <begin position="1"/>
        <end position="16"/>
    </location>
</feature>
<dbReference type="GeneID" id="103059410"/>
<dbReference type="InterPro" id="IPR002110">
    <property type="entry name" value="Ankyrin_rpt"/>
</dbReference>
<evidence type="ECO:0000256" key="1">
    <source>
        <dbReference type="PROSITE-ProRule" id="PRU00023"/>
    </source>
</evidence>
<gene>
    <name evidence="5" type="primary">ANKRD31</name>
</gene>
<dbReference type="SMART" id="SM00248">
    <property type="entry name" value="ANK"/>
    <property type="match status" value="3"/>
</dbReference>
<dbReference type="SUPFAM" id="SSF48403">
    <property type="entry name" value="Ankyrin repeat"/>
    <property type="match status" value="1"/>
</dbReference>